<dbReference type="EMBL" id="KV748258">
    <property type="protein sequence ID" value="OCK87612.1"/>
    <property type="molecule type" value="Genomic_DNA"/>
</dbReference>
<protein>
    <submittedName>
        <fullName evidence="1">Uncharacterized protein</fullName>
    </submittedName>
</protein>
<evidence type="ECO:0000313" key="2">
    <source>
        <dbReference type="Proteomes" id="UP000250078"/>
    </source>
</evidence>
<dbReference type="Proteomes" id="UP000250078">
    <property type="component" value="Unassembled WGS sequence"/>
</dbReference>
<gene>
    <name evidence="1" type="ORF">K441DRAFT_682462</name>
</gene>
<sequence>MGNSSTKESRPSSSRGDSRPSSVRNASSPTTTGLSGTSSHPPGDRLTASMYTSRGGRGSRPDLSFLGIGGGLDRDVPTAETRRETKAEREARKLEKERAAREKERERSVREEGVDGGYLVTLGTYTGPEDFNKAVVRQLMIERRLAPFWKGLNDHSDSWTEHQLVAAVNGLPIPPADEILPEEPPRGNNLSADWNPRSSNSNINSLTFPITSRSPSSNSDKSTNLSPSHPAFSLPSLTSPSPSSSPFFRGRAKTLAALTTSSRNNSQTEMTPQEIQLPKDPYVHGQRTEAFLYKNASECPICFLYYPPYLNKTRCCDQPICSECFVQIKRPDPHPPEHHDPSDPNASNEPPEDNMLVAEPAACPFCVQPEFGVTYESPPFRKGLSYANQGNHPLATATSAMSSSSSLGSQGLGSPAPTSRRRTTSISANSSNVITTDKVRPDWAKKLSDARAHALRRAAAATALHNAAYMMGNLQASEGTRGFALGRRRRTMFGGDSPGSSGHGTPRHGDGVSLGNVGALLAAAERAGQSGNRPTEGQSDLFPGRHSSRRNRLEDLEDLMMMEAIRLSLAAEEERKKKEEKEAAKEAKKEEKKKAKEAKKAEKAARKSGYMHSGTYDPDSDSLAAGSSSTVAGKGKGVDRSAGYAGFNSLNEPTSSLGASSSKEDPQRHLEQSRAQIQGQSPSTNHTPSPFDPLAESAPHRSMLRHLSNASSSASSFAESIPGSLHQGSTGGFGASASSFELSPNNSGLSISRSDTPPGGTPGTEPMFNFRSLAAVIGNEEEQKDSGNDILHIGYLTDKDRHSSESSSNQNRSRGDSGESSSSAPPPSLRLPAYAEKAIGMDESVATMRPPKLTNSDEMESAPPLQIVSTNASNPYDAKHYGDVSVLDSFGQQTTQ</sequence>
<accession>A0ACC8EMZ6</accession>
<organism evidence="1 2">
    <name type="scientific">Cenococcum geophilum 1.58</name>
    <dbReference type="NCBI Taxonomy" id="794803"/>
    <lineage>
        <taxon>Eukaryota</taxon>
        <taxon>Fungi</taxon>
        <taxon>Dikarya</taxon>
        <taxon>Ascomycota</taxon>
        <taxon>Pezizomycotina</taxon>
        <taxon>Dothideomycetes</taxon>
        <taxon>Pleosporomycetidae</taxon>
        <taxon>Gloniales</taxon>
        <taxon>Gloniaceae</taxon>
        <taxon>Cenococcum</taxon>
    </lineage>
</organism>
<keyword evidence="2" id="KW-1185">Reference proteome</keyword>
<evidence type="ECO:0000313" key="1">
    <source>
        <dbReference type="EMBL" id="OCK87612.1"/>
    </source>
</evidence>
<proteinExistence type="predicted"/>
<name>A0ACC8EMZ6_9PEZI</name>
<reference evidence="1 2" key="1">
    <citation type="journal article" date="2016" name="Nat. Commun.">
        <title>Ectomycorrhizal ecology is imprinted in the genome of the dominant symbiotic fungus Cenococcum geophilum.</title>
        <authorList>
            <consortium name="DOE Joint Genome Institute"/>
            <person name="Peter M."/>
            <person name="Kohler A."/>
            <person name="Ohm R.A."/>
            <person name="Kuo A."/>
            <person name="Krutzmann J."/>
            <person name="Morin E."/>
            <person name="Arend M."/>
            <person name="Barry K.W."/>
            <person name="Binder M."/>
            <person name="Choi C."/>
            <person name="Clum A."/>
            <person name="Copeland A."/>
            <person name="Grisel N."/>
            <person name="Haridas S."/>
            <person name="Kipfer T."/>
            <person name="LaButti K."/>
            <person name="Lindquist E."/>
            <person name="Lipzen A."/>
            <person name="Maire R."/>
            <person name="Meier B."/>
            <person name="Mihaltcheva S."/>
            <person name="Molinier V."/>
            <person name="Murat C."/>
            <person name="Poggeler S."/>
            <person name="Quandt C.A."/>
            <person name="Sperisen C."/>
            <person name="Tritt A."/>
            <person name="Tisserant E."/>
            <person name="Crous P.W."/>
            <person name="Henrissat B."/>
            <person name="Nehls U."/>
            <person name="Egli S."/>
            <person name="Spatafora J.W."/>
            <person name="Grigoriev I.V."/>
            <person name="Martin F.M."/>
        </authorList>
    </citation>
    <scope>NUCLEOTIDE SEQUENCE [LARGE SCALE GENOMIC DNA]</scope>
    <source>
        <strain evidence="1 2">1.58</strain>
    </source>
</reference>